<dbReference type="Proteomes" id="UP000784294">
    <property type="component" value="Unassembled WGS sequence"/>
</dbReference>
<evidence type="ECO:0000313" key="1">
    <source>
        <dbReference type="EMBL" id="VEL27694.1"/>
    </source>
</evidence>
<dbReference type="AlphaFoldDB" id="A0A448X4B2"/>
<evidence type="ECO:0000313" key="2">
    <source>
        <dbReference type="Proteomes" id="UP000784294"/>
    </source>
</evidence>
<name>A0A448X4B2_9PLAT</name>
<organism evidence="1 2">
    <name type="scientific">Protopolystoma xenopodis</name>
    <dbReference type="NCBI Taxonomy" id="117903"/>
    <lineage>
        <taxon>Eukaryota</taxon>
        <taxon>Metazoa</taxon>
        <taxon>Spiralia</taxon>
        <taxon>Lophotrochozoa</taxon>
        <taxon>Platyhelminthes</taxon>
        <taxon>Monogenea</taxon>
        <taxon>Polyopisthocotylea</taxon>
        <taxon>Polystomatidea</taxon>
        <taxon>Polystomatidae</taxon>
        <taxon>Protopolystoma</taxon>
    </lineage>
</organism>
<reference evidence="1" key="1">
    <citation type="submission" date="2018-11" db="EMBL/GenBank/DDBJ databases">
        <authorList>
            <consortium name="Pathogen Informatics"/>
        </authorList>
    </citation>
    <scope>NUCLEOTIDE SEQUENCE</scope>
</reference>
<proteinExistence type="predicted"/>
<protein>
    <submittedName>
        <fullName evidence="1">Uncharacterized protein</fullName>
    </submittedName>
</protein>
<gene>
    <name evidence="1" type="ORF">PXEA_LOCUS21134</name>
</gene>
<accession>A0A448X4B2</accession>
<sequence>MRGSLHEDVLRCIRHLPSYIQLVLARPIPLVSSLSQIGSPLSHDNRCFPSSIYNYVGAGDTEEYAHGEPVHIAASEVESVATDVSTFIERGALTVASDNFPTHQNHLVGLPQDPEKNF</sequence>
<dbReference type="EMBL" id="CAAALY010089111">
    <property type="protein sequence ID" value="VEL27694.1"/>
    <property type="molecule type" value="Genomic_DNA"/>
</dbReference>
<keyword evidence="2" id="KW-1185">Reference proteome</keyword>
<comment type="caution">
    <text evidence="1">The sequence shown here is derived from an EMBL/GenBank/DDBJ whole genome shotgun (WGS) entry which is preliminary data.</text>
</comment>